<keyword evidence="2" id="KW-1185">Reference proteome</keyword>
<protein>
    <recommendedName>
        <fullName evidence="3">Lipoprotein</fullName>
    </recommendedName>
</protein>
<organism evidence="1 2">
    <name type="scientific">Psychrilyobacter piezotolerans</name>
    <dbReference type="NCBI Taxonomy" id="2293438"/>
    <lineage>
        <taxon>Bacteria</taxon>
        <taxon>Fusobacteriati</taxon>
        <taxon>Fusobacteriota</taxon>
        <taxon>Fusobacteriia</taxon>
        <taxon>Fusobacteriales</taxon>
        <taxon>Fusobacteriaceae</taxon>
        <taxon>Psychrilyobacter</taxon>
    </lineage>
</organism>
<dbReference type="EMBL" id="QUAJ01000015">
    <property type="protein sequence ID" value="REI40866.1"/>
    <property type="molecule type" value="Genomic_DNA"/>
</dbReference>
<accession>A0ABX9KG51</accession>
<name>A0ABX9KG51_9FUSO</name>
<dbReference type="Proteomes" id="UP000263486">
    <property type="component" value="Unassembled WGS sequence"/>
</dbReference>
<sequence length="152" mass="17448">MKKILVILMVLTFIGCSKVDERTERLVFTGQIIQVTIDSIGELELGDSSEITFKLWGYDLYAADVSGTLLNEYTYNLSKLPVTYGVDYQKEWDEKIKPAGSGKYGYYITLEMKSPDGKEYKVDYEATDKDYFGTRKTRIEELSGKIYIKEVK</sequence>
<dbReference type="PROSITE" id="PS51257">
    <property type="entry name" value="PROKAR_LIPOPROTEIN"/>
    <property type="match status" value="1"/>
</dbReference>
<evidence type="ECO:0008006" key="3">
    <source>
        <dbReference type="Google" id="ProtNLM"/>
    </source>
</evidence>
<proteinExistence type="predicted"/>
<reference evidence="1 2" key="1">
    <citation type="submission" date="2018-08" db="EMBL/GenBank/DDBJ databases">
        <title>Draft genome sequence of Psychrilyobacter sp. strain SD5 isolated from Black Sea water.</title>
        <authorList>
            <person name="Yadav S."/>
            <person name="Villanueva L."/>
            <person name="Damste J.S.S."/>
        </authorList>
    </citation>
    <scope>NUCLEOTIDE SEQUENCE [LARGE SCALE GENOMIC DNA]</scope>
    <source>
        <strain evidence="1 2">SD5</strain>
    </source>
</reference>
<evidence type="ECO:0000313" key="2">
    <source>
        <dbReference type="Proteomes" id="UP000263486"/>
    </source>
</evidence>
<comment type="caution">
    <text evidence="1">The sequence shown here is derived from an EMBL/GenBank/DDBJ whole genome shotgun (WGS) entry which is preliminary data.</text>
</comment>
<dbReference type="RefSeq" id="WP_114642605.1">
    <property type="nucleotide sequence ID" value="NZ_JAACIO010000016.1"/>
</dbReference>
<evidence type="ECO:0000313" key="1">
    <source>
        <dbReference type="EMBL" id="REI40866.1"/>
    </source>
</evidence>
<gene>
    <name evidence="1" type="ORF">DYH56_09375</name>
</gene>